<gene>
    <name evidence="2" type="ORF">TWF694_006022</name>
</gene>
<protein>
    <submittedName>
        <fullName evidence="2">Uncharacterized protein</fullName>
    </submittedName>
</protein>
<keyword evidence="3" id="KW-1185">Reference proteome</keyword>
<feature type="compositionally biased region" description="Acidic residues" evidence="1">
    <location>
        <begin position="269"/>
        <end position="278"/>
    </location>
</feature>
<feature type="region of interest" description="Disordered" evidence="1">
    <location>
        <begin position="247"/>
        <end position="288"/>
    </location>
</feature>
<evidence type="ECO:0000313" key="2">
    <source>
        <dbReference type="EMBL" id="KAK6523127.1"/>
    </source>
</evidence>
<dbReference type="Proteomes" id="UP001365542">
    <property type="component" value="Unassembled WGS sequence"/>
</dbReference>
<accession>A0AAV9WS29</accession>
<dbReference type="EMBL" id="JAVHJO010000019">
    <property type="protein sequence ID" value="KAK6523127.1"/>
    <property type="molecule type" value="Genomic_DNA"/>
</dbReference>
<name>A0AAV9WS29_9PEZI</name>
<organism evidence="2 3">
    <name type="scientific">Orbilia ellipsospora</name>
    <dbReference type="NCBI Taxonomy" id="2528407"/>
    <lineage>
        <taxon>Eukaryota</taxon>
        <taxon>Fungi</taxon>
        <taxon>Dikarya</taxon>
        <taxon>Ascomycota</taxon>
        <taxon>Pezizomycotina</taxon>
        <taxon>Orbiliomycetes</taxon>
        <taxon>Orbiliales</taxon>
        <taxon>Orbiliaceae</taxon>
        <taxon>Orbilia</taxon>
    </lineage>
</organism>
<feature type="region of interest" description="Disordered" evidence="1">
    <location>
        <begin position="1"/>
        <end position="69"/>
    </location>
</feature>
<evidence type="ECO:0000256" key="1">
    <source>
        <dbReference type="SAM" id="MobiDB-lite"/>
    </source>
</evidence>
<comment type="caution">
    <text evidence="2">The sequence shown here is derived from an EMBL/GenBank/DDBJ whole genome shotgun (WGS) entry which is preliminary data.</text>
</comment>
<feature type="compositionally biased region" description="Basic residues" evidence="1">
    <location>
        <begin position="42"/>
        <end position="57"/>
    </location>
</feature>
<evidence type="ECO:0000313" key="3">
    <source>
        <dbReference type="Proteomes" id="UP001365542"/>
    </source>
</evidence>
<proteinExistence type="predicted"/>
<dbReference type="AlphaFoldDB" id="A0AAV9WS29"/>
<feature type="compositionally biased region" description="Low complexity" evidence="1">
    <location>
        <begin position="258"/>
        <end position="268"/>
    </location>
</feature>
<sequence>MGSRPPWFRHGRSSSPCARIRSGPFRSPSRNQHHRISEQRHNRYRCHSHHLSRRKSRPKDDKKISKIQNRKQLRAELDAKNQTDQERAELLIAYVIWQLAEAYYASVGLQRCLKWRGKEGDDANEFIKLSLDCKCGHGVYKHSVVTSKELEDPKTTEWILKAIAKEVYPDLQKQTAHGRFKTKLSEIDPCRRCSCPDFDWAKGRGFISERCYCEHRWKEHGSGGDLDWKWIIGQLASVILEENGSHVVRKKKHKSDSDSSSDSSSSDSDSSDNDDDSYSSDADPSTALYLIDSDGEEYLYSGNSD</sequence>
<reference evidence="2 3" key="1">
    <citation type="submission" date="2019-10" db="EMBL/GenBank/DDBJ databases">
        <authorList>
            <person name="Palmer J.M."/>
        </authorList>
    </citation>
    <scope>NUCLEOTIDE SEQUENCE [LARGE SCALE GENOMIC DNA]</scope>
    <source>
        <strain evidence="2 3">TWF694</strain>
    </source>
</reference>